<evidence type="ECO:0000313" key="2">
    <source>
        <dbReference type="Proteomes" id="UP000053263"/>
    </source>
</evidence>
<name>A0A0C9T946_PLICR</name>
<keyword evidence="2" id="KW-1185">Reference proteome</keyword>
<protein>
    <submittedName>
        <fullName evidence="1">Unplaced genomic scaffold PLICRscaffold_16, whole genome shotgun sequence</fullName>
    </submittedName>
</protein>
<sequence length="218" mass="24697">MSQGSAPSPPDIYIYISLPAPLQPYLCHPPIPCSITPPIYYLHLRHITMADFESPVGIALYHTDPPTFDYFHWALVVGFTPSLFTGYVRMYQILRPEPTPGQQQTGPLWIASHKTVNLMGTNRFVGIVYIGRLPFGLSDLHTWISEVPAEKFDYPPPPYFWTCAWYIISIIDGLRELLTDEGDLPTDLVALYNRVRERGTVLAAMVRHNAQPNVVRIS</sequence>
<dbReference type="Proteomes" id="UP000053263">
    <property type="component" value="Unassembled WGS sequence"/>
</dbReference>
<gene>
    <name evidence="1" type="ORF">PLICRDRAFT_340239</name>
</gene>
<dbReference type="EMBL" id="KN832569">
    <property type="protein sequence ID" value="KII84733.1"/>
    <property type="molecule type" value="Genomic_DNA"/>
</dbReference>
<dbReference type="HOGENOM" id="CLU_110352_0_0_1"/>
<accession>A0A0C9T946</accession>
<proteinExistence type="predicted"/>
<organism evidence="1 2">
    <name type="scientific">Plicaturopsis crispa FD-325 SS-3</name>
    <dbReference type="NCBI Taxonomy" id="944288"/>
    <lineage>
        <taxon>Eukaryota</taxon>
        <taxon>Fungi</taxon>
        <taxon>Dikarya</taxon>
        <taxon>Basidiomycota</taxon>
        <taxon>Agaricomycotina</taxon>
        <taxon>Agaricomycetes</taxon>
        <taxon>Agaricomycetidae</taxon>
        <taxon>Amylocorticiales</taxon>
        <taxon>Amylocorticiaceae</taxon>
        <taxon>Plicatura</taxon>
        <taxon>Plicaturopsis crispa</taxon>
    </lineage>
</organism>
<evidence type="ECO:0000313" key="1">
    <source>
        <dbReference type="EMBL" id="KII84733.1"/>
    </source>
</evidence>
<dbReference type="AlphaFoldDB" id="A0A0C9T946"/>
<reference evidence="1 2" key="1">
    <citation type="submission" date="2014-06" db="EMBL/GenBank/DDBJ databases">
        <title>Evolutionary Origins and Diversification of the Mycorrhizal Mutualists.</title>
        <authorList>
            <consortium name="DOE Joint Genome Institute"/>
            <consortium name="Mycorrhizal Genomics Consortium"/>
            <person name="Kohler A."/>
            <person name="Kuo A."/>
            <person name="Nagy L.G."/>
            <person name="Floudas D."/>
            <person name="Copeland A."/>
            <person name="Barry K.W."/>
            <person name="Cichocki N."/>
            <person name="Veneault-Fourrey C."/>
            <person name="LaButti K."/>
            <person name="Lindquist E.A."/>
            <person name="Lipzen A."/>
            <person name="Lundell T."/>
            <person name="Morin E."/>
            <person name="Murat C."/>
            <person name="Riley R."/>
            <person name="Ohm R."/>
            <person name="Sun H."/>
            <person name="Tunlid A."/>
            <person name="Henrissat B."/>
            <person name="Grigoriev I.V."/>
            <person name="Hibbett D.S."/>
            <person name="Martin F."/>
        </authorList>
    </citation>
    <scope>NUCLEOTIDE SEQUENCE [LARGE SCALE GENOMIC DNA]</scope>
    <source>
        <strain evidence="1 2">FD-325 SS-3</strain>
    </source>
</reference>